<sequence>MILIPRFRSRFVARVEVPTHGVRTDDRAAPVPAHTSAAHTEALSSKIKEQKVLVDELSNLKKNRKVYKQQQNSNVFFLADRTKMFSESKNTLDELRKEYQALENSETTKVKK</sequence>
<protein>
    <submittedName>
        <fullName evidence="3">ASNSD1 upstream open reading frame protein-like</fullName>
    </submittedName>
</protein>
<accession>A0ABM2XMM9</accession>
<dbReference type="CDD" id="cd23166">
    <property type="entry name" value="ASDURF"/>
    <property type="match status" value="1"/>
</dbReference>
<dbReference type="GeneID" id="121141229"/>
<evidence type="ECO:0000256" key="1">
    <source>
        <dbReference type="SAM" id="Coils"/>
    </source>
</evidence>
<dbReference type="SUPFAM" id="SSF46579">
    <property type="entry name" value="Prefoldin"/>
    <property type="match status" value="1"/>
</dbReference>
<keyword evidence="2" id="KW-1185">Reference proteome</keyword>
<dbReference type="Proteomes" id="UP000886700">
    <property type="component" value="Unplaced"/>
</dbReference>
<name>A0ABM2XMM9_MESAU</name>
<dbReference type="Pfam" id="PF21975">
    <property type="entry name" value="ASNSD1-SEP"/>
    <property type="match status" value="1"/>
</dbReference>
<reference evidence="3" key="1">
    <citation type="submission" date="2025-08" db="UniProtKB">
        <authorList>
            <consortium name="RefSeq"/>
        </authorList>
    </citation>
    <scope>IDENTIFICATION</scope>
    <source>
        <tissue evidence="3">Liver</tissue>
    </source>
</reference>
<proteinExistence type="predicted"/>
<gene>
    <name evidence="3" type="primary">LOC121141229</name>
</gene>
<evidence type="ECO:0000313" key="2">
    <source>
        <dbReference type="Proteomes" id="UP000886700"/>
    </source>
</evidence>
<feature type="coiled-coil region" evidence="1">
    <location>
        <begin position="50"/>
        <end position="112"/>
    </location>
</feature>
<evidence type="ECO:0000313" key="3">
    <source>
        <dbReference type="RefSeq" id="XP_040604007.1"/>
    </source>
</evidence>
<keyword evidence="1" id="KW-0175">Coiled coil</keyword>
<dbReference type="InterPro" id="IPR054148">
    <property type="entry name" value="ASNSD1-SEP"/>
</dbReference>
<dbReference type="RefSeq" id="XP_040604007.1">
    <property type="nucleotide sequence ID" value="XM_040748073.1"/>
</dbReference>
<organism evidence="2 3">
    <name type="scientific">Mesocricetus auratus</name>
    <name type="common">Golden hamster</name>
    <dbReference type="NCBI Taxonomy" id="10036"/>
    <lineage>
        <taxon>Eukaryota</taxon>
        <taxon>Metazoa</taxon>
        <taxon>Chordata</taxon>
        <taxon>Craniata</taxon>
        <taxon>Vertebrata</taxon>
        <taxon>Euteleostomi</taxon>
        <taxon>Mammalia</taxon>
        <taxon>Eutheria</taxon>
        <taxon>Euarchontoglires</taxon>
        <taxon>Glires</taxon>
        <taxon>Rodentia</taxon>
        <taxon>Myomorpha</taxon>
        <taxon>Muroidea</taxon>
        <taxon>Cricetidae</taxon>
        <taxon>Cricetinae</taxon>
        <taxon>Mesocricetus</taxon>
    </lineage>
</organism>